<reference evidence="2 3" key="1">
    <citation type="submission" date="2019-01" db="EMBL/GenBank/DDBJ databases">
        <authorList>
            <person name="Brito A."/>
        </authorList>
    </citation>
    <scope>NUCLEOTIDE SEQUENCE [LARGE SCALE GENOMIC DNA]</scope>
    <source>
        <strain evidence="2">1</strain>
    </source>
</reference>
<organism evidence="2 3">
    <name type="scientific">Hyella patelloides LEGE 07179</name>
    <dbReference type="NCBI Taxonomy" id="945734"/>
    <lineage>
        <taxon>Bacteria</taxon>
        <taxon>Bacillati</taxon>
        <taxon>Cyanobacteriota</taxon>
        <taxon>Cyanophyceae</taxon>
        <taxon>Pleurocapsales</taxon>
        <taxon>Hyellaceae</taxon>
        <taxon>Hyella</taxon>
    </lineage>
</organism>
<dbReference type="EMBL" id="CAACVJ010000174">
    <property type="protein sequence ID" value="VEP14290.1"/>
    <property type="molecule type" value="Genomic_DNA"/>
</dbReference>
<dbReference type="InterPro" id="IPR000182">
    <property type="entry name" value="GNAT_dom"/>
</dbReference>
<keyword evidence="3" id="KW-1185">Reference proteome</keyword>
<dbReference type="RefSeq" id="WP_246141952.1">
    <property type="nucleotide sequence ID" value="NZ_LR213998.1"/>
</dbReference>
<dbReference type="InterPro" id="IPR051531">
    <property type="entry name" value="N-acetyltransferase"/>
</dbReference>
<evidence type="ECO:0000313" key="3">
    <source>
        <dbReference type="Proteomes" id="UP000320055"/>
    </source>
</evidence>
<dbReference type="Gene3D" id="3.40.630.30">
    <property type="match status" value="1"/>
</dbReference>
<dbReference type="SUPFAM" id="SSF55729">
    <property type="entry name" value="Acyl-CoA N-acyltransferases (Nat)"/>
    <property type="match status" value="1"/>
</dbReference>
<dbReference type="Pfam" id="PF13302">
    <property type="entry name" value="Acetyltransf_3"/>
    <property type="match status" value="1"/>
</dbReference>
<dbReference type="AlphaFoldDB" id="A0A563VS59"/>
<name>A0A563VS59_9CYAN</name>
<dbReference type="InterPro" id="IPR016181">
    <property type="entry name" value="Acyl_CoA_acyltransferase"/>
</dbReference>
<dbReference type="PANTHER" id="PTHR43792">
    <property type="entry name" value="GNAT FAMILY, PUTATIVE (AFU_ORTHOLOGUE AFUA_3G00765)-RELATED-RELATED"/>
    <property type="match status" value="1"/>
</dbReference>
<evidence type="ECO:0000313" key="2">
    <source>
        <dbReference type="EMBL" id="VEP14290.1"/>
    </source>
</evidence>
<proteinExistence type="predicted"/>
<sequence length="124" mass="14641">MLDYYWQYNFSLYAVIEKDTKQLIGFCGLLPWKFEAKTEIEIAYRLAKVYWGRGFATEAATAVRNYAWQKLGIKQLFCIIVPENMRSIRTDNSWTQMSDVHLFGNIRTGIVYYNSLRILSRFNS</sequence>
<accession>A0A563VS59</accession>
<dbReference type="Proteomes" id="UP000320055">
    <property type="component" value="Unassembled WGS sequence"/>
</dbReference>
<gene>
    <name evidence="2" type="ORF">H1P_2550001</name>
</gene>
<feature type="domain" description="N-acetyltransferase" evidence="1">
    <location>
        <begin position="9"/>
        <end position="89"/>
    </location>
</feature>
<dbReference type="PANTHER" id="PTHR43792:SF1">
    <property type="entry name" value="N-ACETYLTRANSFERASE DOMAIN-CONTAINING PROTEIN"/>
    <property type="match status" value="1"/>
</dbReference>
<protein>
    <recommendedName>
        <fullName evidence="1">N-acetyltransferase domain-containing protein</fullName>
    </recommendedName>
</protein>
<evidence type="ECO:0000259" key="1">
    <source>
        <dbReference type="Pfam" id="PF13302"/>
    </source>
</evidence>
<dbReference type="GO" id="GO:0016747">
    <property type="term" value="F:acyltransferase activity, transferring groups other than amino-acyl groups"/>
    <property type="evidence" value="ECO:0007669"/>
    <property type="project" value="InterPro"/>
</dbReference>